<protein>
    <submittedName>
        <fullName evidence="2">DUF493 domain-containing protein</fullName>
    </submittedName>
</protein>
<reference evidence="2 3" key="1">
    <citation type="submission" date="2020-05" db="EMBL/GenBank/DDBJ databases">
        <title>Horizontal transmission and recombination maintain forever young bacterial symbiont genomes.</title>
        <authorList>
            <person name="Russell S.L."/>
            <person name="Pepper-Tunick E."/>
            <person name="Svedberg J."/>
            <person name="Byrne A."/>
            <person name="Ruelas Castillo J."/>
            <person name="Vollmers C."/>
            <person name="Beinart R.A."/>
            <person name="Corbett-Detig R."/>
        </authorList>
    </citation>
    <scope>NUCLEOTIDE SEQUENCE [LARGE SCALE GENOMIC DNA]</scope>
    <source>
        <strain evidence="2">JDF_Ridge</strain>
    </source>
</reference>
<comment type="similarity">
    <text evidence="1">Belongs to the UPF0250 family.</text>
</comment>
<dbReference type="Pfam" id="PF04359">
    <property type="entry name" value="DUF493"/>
    <property type="match status" value="1"/>
</dbReference>
<evidence type="ECO:0000256" key="1">
    <source>
        <dbReference type="ARBA" id="ARBA00008460"/>
    </source>
</evidence>
<evidence type="ECO:0000313" key="3">
    <source>
        <dbReference type="Proteomes" id="UP000509429"/>
    </source>
</evidence>
<dbReference type="Gene3D" id="3.30.70.260">
    <property type="match status" value="1"/>
</dbReference>
<sequence>MITANPTPKALFNSPCDYPIKILGKDCEALQHTICSIVERHTDKLHPNQITKKYSSKGSYVSFTIRIIVSSRAQLDTINQDLQDCHLVSYVL</sequence>
<gene>
    <name evidence="2" type="ORF">HUE58_02515</name>
</gene>
<dbReference type="SUPFAM" id="SSF117991">
    <property type="entry name" value="YbeD/HP0495-like"/>
    <property type="match status" value="1"/>
</dbReference>
<dbReference type="EMBL" id="CP054490">
    <property type="protein sequence ID" value="QKQ24050.1"/>
    <property type="molecule type" value="Genomic_DNA"/>
</dbReference>
<dbReference type="PANTHER" id="PTHR38036:SF1">
    <property type="entry name" value="UPF0250 PROTEIN YBED"/>
    <property type="match status" value="1"/>
</dbReference>
<dbReference type="AlphaFoldDB" id="A0A6N0HP32"/>
<dbReference type="InterPro" id="IPR027471">
    <property type="entry name" value="YbeD-like_sf"/>
</dbReference>
<dbReference type="KEGG" id="reo:HUE58_02515"/>
<dbReference type="InterPro" id="IPR007454">
    <property type="entry name" value="UPF0250_YbeD-like"/>
</dbReference>
<dbReference type="Proteomes" id="UP000509429">
    <property type="component" value="Chromosome"/>
</dbReference>
<dbReference type="GO" id="GO:0005829">
    <property type="term" value="C:cytosol"/>
    <property type="evidence" value="ECO:0007669"/>
    <property type="project" value="TreeGrafter"/>
</dbReference>
<name>A0A6N0HP32_9GAMM</name>
<proteinExistence type="inferred from homology"/>
<accession>A0A6N0HP32</accession>
<evidence type="ECO:0000313" key="2">
    <source>
        <dbReference type="EMBL" id="QKQ24050.1"/>
    </source>
</evidence>
<organism evidence="2 3">
    <name type="scientific">Candidatus Ruthia endofausta</name>
    <dbReference type="NCBI Taxonomy" id="2738852"/>
    <lineage>
        <taxon>Bacteria</taxon>
        <taxon>Pseudomonadati</taxon>
        <taxon>Pseudomonadota</taxon>
        <taxon>Gammaproteobacteria</taxon>
        <taxon>Candidatus Pseudothioglobaceae</taxon>
        <taxon>Candidatus Ruthturnera</taxon>
    </lineage>
</organism>
<keyword evidence="3" id="KW-1185">Reference proteome</keyword>
<dbReference type="PANTHER" id="PTHR38036">
    <property type="entry name" value="UPF0250 PROTEIN YBED"/>
    <property type="match status" value="1"/>
</dbReference>
<dbReference type="RefSeq" id="WP_174605489.1">
    <property type="nucleotide sequence ID" value="NZ_CP054490.1"/>
</dbReference>